<organism evidence="2 3">
    <name type="scientific">Lupinus luteus</name>
    <name type="common">European yellow lupine</name>
    <dbReference type="NCBI Taxonomy" id="3873"/>
    <lineage>
        <taxon>Eukaryota</taxon>
        <taxon>Viridiplantae</taxon>
        <taxon>Streptophyta</taxon>
        <taxon>Embryophyta</taxon>
        <taxon>Tracheophyta</taxon>
        <taxon>Spermatophyta</taxon>
        <taxon>Magnoliopsida</taxon>
        <taxon>eudicotyledons</taxon>
        <taxon>Gunneridae</taxon>
        <taxon>Pentapetalae</taxon>
        <taxon>rosids</taxon>
        <taxon>fabids</taxon>
        <taxon>Fabales</taxon>
        <taxon>Fabaceae</taxon>
        <taxon>Papilionoideae</taxon>
        <taxon>50 kb inversion clade</taxon>
        <taxon>genistoids sensu lato</taxon>
        <taxon>core genistoids</taxon>
        <taxon>Genisteae</taxon>
        <taxon>Lupinus</taxon>
    </lineage>
</organism>
<name>A0AAV1X5M0_LUPLU</name>
<dbReference type="Proteomes" id="UP001497480">
    <property type="component" value="Unassembled WGS sequence"/>
</dbReference>
<gene>
    <name evidence="2" type="ORF">LLUT_LOCUS17985</name>
</gene>
<sequence length="85" mass="9857">MSSSSGTILQYKYLLKGSKDNVIRHLDREVKELTFPGSTEDVERLIKNQQQSYFANAQPHQQQQREKEGRREGRDIISSILSTVY</sequence>
<proteinExistence type="predicted"/>
<dbReference type="SUPFAM" id="SSF51182">
    <property type="entry name" value="RmlC-like cupins"/>
    <property type="match status" value="1"/>
</dbReference>
<accession>A0AAV1X5M0</accession>
<dbReference type="EMBL" id="CAXHTB010000012">
    <property type="protein sequence ID" value="CAL0316925.1"/>
    <property type="molecule type" value="Genomic_DNA"/>
</dbReference>
<feature type="compositionally biased region" description="Basic and acidic residues" evidence="1">
    <location>
        <begin position="63"/>
        <end position="73"/>
    </location>
</feature>
<keyword evidence="3" id="KW-1185">Reference proteome</keyword>
<dbReference type="Gene3D" id="1.10.10.840">
    <property type="match status" value="1"/>
</dbReference>
<comment type="caution">
    <text evidence="2">The sequence shown here is derived from an EMBL/GenBank/DDBJ whole genome shotgun (WGS) entry which is preliminary data.</text>
</comment>
<evidence type="ECO:0000313" key="3">
    <source>
        <dbReference type="Proteomes" id="UP001497480"/>
    </source>
</evidence>
<feature type="region of interest" description="Disordered" evidence="1">
    <location>
        <begin position="52"/>
        <end position="73"/>
    </location>
</feature>
<evidence type="ECO:0000256" key="1">
    <source>
        <dbReference type="SAM" id="MobiDB-lite"/>
    </source>
</evidence>
<dbReference type="InterPro" id="IPR011051">
    <property type="entry name" value="RmlC_Cupin_sf"/>
</dbReference>
<reference evidence="2 3" key="1">
    <citation type="submission" date="2024-03" db="EMBL/GenBank/DDBJ databases">
        <authorList>
            <person name="Martinez-Hernandez J."/>
        </authorList>
    </citation>
    <scope>NUCLEOTIDE SEQUENCE [LARGE SCALE GENOMIC DNA]</scope>
</reference>
<evidence type="ECO:0000313" key="2">
    <source>
        <dbReference type="EMBL" id="CAL0316925.1"/>
    </source>
</evidence>
<dbReference type="AlphaFoldDB" id="A0AAV1X5M0"/>
<protein>
    <submittedName>
        <fullName evidence="2">Uncharacterized protein</fullName>
    </submittedName>
</protein>